<feature type="compositionally biased region" description="Basic residues" evidence="1">
    <location>
        <begin position="238"/>
        <end position="247"/>
    </location>
</feature>
<keyword evidence="3" id="KW-1185">Reference proteome</keyword>
<dbReference type="Proteomes" id="UP000298327">
    <property type="component" value="Unassembled WGS sequence"/>
</dbReference>
<dbReference type="EMBL" id="SEOQ01001973">
    <property type="protein sequence ID" value="TFY50156.1"/>
    <property type="molecule type" value="Genomic_DNA"/>
</dbReference>
<gene>
    <name evidence="2" type="ORF">EVG20_g11687</name>
</gene>
<organism evidence="2 3">
    <name type="scientific">Dentipellis fragilis</name>
    <dbReference type="NCBI Taxonomy" id="205917"/>
    <lineage>
        <taxon>Eukaryota</taxon>
        <taxon>Fungi</taxon>
        <taxon>Dikarya</taxon>
        <taxon>Basidiomycota</taxon>
        <taxon>Agaricomycotina</taxon>
        <taxon>Agaricomycetes</taxon>
        <taxon>Russulales</taxon>
        <taxon>Hericiaceae</taxon>
        <taxon>Dentipellis</taxon>
    </lineage>
</organism>
<name>A0A4Y9XJJ4_9AGAM</name>
<evidence type="ECO:0000313" key="2">
    <source>
        <dbReference type="EMBL" id="TFY50156.1"/>
    </source>
</evidence>
<sequence length="302" mass="33675">MCIPTDSLPPDLRPARAPNQIPVPVLVGTDPGPTPAPRPGLGVHRCTPIFPYLTNPALRIKTSVQRYMLVFTVFCNIVIFKPVRPAPGCGRRVLRLGRCRVNGHSHAYQSSSFDRKRYKLHAHVVRARISMWMRPGGYHVSIVPVIPIQSPYKLIDLPPALILENIELATQPDERTSRLRARVGLVACRGEGASASGVEWKQGEAKAEKRKPKPKAKVRINVKLSTPNAKTAILPSRQRQRTGRRGTPKTEPSKREDGRGKRKEEKGTREKRRTTAELGQPVAEALADLVRRVLVLRNKHTS</sequence>
<reference evidence="2 3" key="1">
    <citation type="submission" date="2019-02" db="EMBL/GenBank/DDBJ databases">
        <title>Genome sequencing of the rare red list fungi Dentipellis fragilis.</title>
        <authorList>
            <person name="Buettner E."/>
            <person name="Kellner H."/>
        </authorList>
    </citation>
    <scope>NUCLEOTIDE SEQUENCE [LARGE SCALE GENOMIC DNA]</scope>
    <source>
        <strain evidence="2 3">DSM 105465</strain>
    </source>
</reference>
<evidence type="ECO:0000256" key="1">
    <source>
        <dbReference type="SAM" id="MobiDB-lite"/>
    </source>
</evidence>
<feature type="region of interest" description="Disordered" evidence="1">
    <location>
        <begin position="197"/>
        <end position="216"/>
    </location>
</feature>
<evidence type="ECO:0000313" key="3">
    <source>
        <dbReference type="Proteomes" id="UP000298327"/>
    </source>
</evidence>
<proteinExistence type="predicted"/>
<comment type="caution">
    <text evidence="2">The sequence shown here is derived from an EMBL/GenBank/DDBJ whole genome shotgun (WGS) entry which is preliminary data.</text>
</comment>
<feature type="compositionally biased region" description="Basic and acidic residues" evidence="1">
    <location>
        <begin position="251"/>
        <end position="268"/>
    </location>
</feature>
<protein>
    <submittedName>
        <fullName evidence="2">Uncharacterized protein</fullName>
    </submittedName>
</protein>
<dbReference type="AlphaFoldDB" id="A0A4Y9XJJ4"/>
<accession>A0A4Y9XJJ4</accession>
<feature type="region of interest" description="Disordered" evidence="1">
    <location>
        <begin position="226"/>
        <end position="280"/>
    </location>
</feature>